<accession>A0ABQ9GBC2</accession>
<name>A0ABQ9GBC2_9NEOP</name>
<dbReference type="SUPFAM" id="SSF141571">
    <property type="entry name" value="Pentapeptide repeat-like"/>
    <property type="match status" value="1"/>
</dbReference>
<reference evidence="1 2" key="1">
    <citation type="submission" date="2023-02" db="EMBL/GenBank/DDBJ databases">
        <title>LHISI_Scaffold_Assembly.</title>
        <authorList>
            <person name="Stuart O.P."/>
            <person name="Cleave R."/>
            <person name="Magrath M.J.L."/>
            <person name="Mikheyev A.S."/>
        </authorList>
    </citation>
    <scope>NUCLEOTIDE SEQUENCE [LARGE SCALE GENOMIC DNA]</scope>
    <source>
        <strain evidence="1">Daus_M_001</strain>
        <tissue evidence="1">Leg muscle</tissue>
    </source>
</reference>
<sequence>MWSLAYRSSNSRNVPIPTYSLTPMPYLGLKPRASRTLDRLLASRRDDPGAIPGRVTPDFRMWESCRTMPLVGGVFFSGISRFPCPLHSGAAPYSPHSPTPALKTSVSITCLLDFAVLCTLEPQMFVHWLLSQRVASVNPHLAVDESLGDALPAPRDVDGEDAQLQDLADVGEEREDVGLAFHPRQQVENLAELGVLALGHPRLHLGQVPRLVQAVQAHANQLPGRRDRHERQPCAHNAQRLHFRCPTLSSIVCRLSGQKDHWLSLTGTTATARAFRATVASQCRLSGQKAHWLSLTGTTATARAFRATMASQCRLSGQKAHWLSLTGTTATARAFRATVASQCRLSGQKAHWLSLTGTTATARAFRATVASQCRLSGQKAHWLSLTGTTATARAFRATVASQCRLSGQKAHWLSLTGTTATASAFRATVASHMSTRRTHNRALQHVCPWRLLVVVSVSDGVGPVCVGEANKERKCSMESRSGLGQSDGHVRRRDGPTLGLWYGAHKLHITIASSIHSRENGEYVVHPRRCQFSLATIFRHTVGTDLPARLCATTGFSHKIVQLRPQEMTLKRLHLLSESQPTVSLNWFISSVVFYHVRNCLSSRALDIPACSLFPLVGMCSFEVTSGGGLHGHLRRVFVSLHQVTFEFMETNTDKQLRGQTRRRPHPIRQRARGEYNACNRGAHREIATTTQLRNIFSDQAAMPSHRNKRKKEEWVREGVVSTPCCYCRQPSRLTLILSLSAAIVMTRERAEFQVGGQDVACPFLSVTLPAGGSCSAGSPEFEILRLPAKMLHTRGGLKLENQSATCVF</sequence>
<comment type="caution">
    <text evidence="1">The sequence shown here is derived from an EMBL/GenBank/DDBJ whole genome shotgun (WGS) entry which is preliminary data.</text>
</comment>
<keyword evidence="2" id="KW-1185">Reference proteome</keyword>
<dbReference type="EMBL" id="JARBHB010000013">
    <property type="protein sequence ID" value="KAJ8869568.1"/>
    <property type="molecule type" value="Genomic_DNA"/>
</dbReference>
<evidence type="ECO:0000313" key="2">
    <source>
        <dbReference type="Proteomes" id="UP001159363"/>
    </source>
</evidence>
<evidence type="ECO:0000313" key="1">
    <source>
        <dbReference type="EMBL" id="KAJ8869568.1"/>
    </source>
</evidence>
<organism evidence="1 2">
    <name type="scientific">Dryococelus australis</name>
    <dbReference type="NCBI Taxonomy" id="614101"/>
    <lineage>
        <taxon>Eukaryota</taxon>
        <taxon>Metazoa</taxon>
        <taxon>Ecdysozoa</taxon>
        <taxon>Arthropoda</taxon>
        <taxon>Hexapoda</taxon>
        <taxon>Insecta</taxon>
        <taxon>Pterygota</taxon>
        <taxon>Neoptera</taxon>
        <taxon>Polyneoptera</taxon>
        <taxon>Phasmatodea</taxon>
        <taxon>Verophasmatodea</taxon>
        <taxon>Anareolatae</taxon>
        <taxon>Phasmatidae</taxon>
        <taxon>Eurycanthinae</taxon>
        <taxon>Dryococelus</taxon>
    </lineage>
</organism>
<protein>
    <submittedName>
        <fullName evidence="1">Uncharacterized protein</fullName>
    </submittedName>
</protein>
<dbReference type="Proteomes" id="UP001159363">
    <property type="component" value="Chromosome 12"/>
</dbReference>
<proteinExistence type="predicted"/>
<gene>
    <name evidence="1" type="ORF">PR048_028559</name>
</gene>